<evidence type="ECO:0000313" key="3">
    <source>
        <dbReference type="EMBL" id="KXH83034.1"/>
    </source>
</evidence>
<proteinExistence type="predicted"/>
<feature type="domain" description="HTH cro/C1-type" evidence="2">
    <location>
        <begin position="8"/>
        <end position="62"/>
    </location>
</feature>
<dbReference type="OrthoDB" id="959032at2"/>
<dbReference type="AlphaFoldDB" id="A0A135WDN3"/>
<reference evidence="3 4" key="2">
    <citation type="journal article" date="2016" name="Genome Announc.">
        <title>Draft Genome Sequence of a Biocontrol Rhizobacterium, Chryseobacterium kwangjuense Strain KJ1R5, Isolated from Pepper (Capsicum annuum).</title>
        <authorList>
            <person name="Jeong J.J."/>
            <person name="Park H."/>
            <person name="Park B.H."/>
            <person name="Mannaa M."/>
            <person name="Sang M.K."/>
            <person name="Choi I.G."/>
            <person name="Kim K.D."/>
        </authorList>
    </citation>
    <scope>NUCLEOTIDE SEQUENCE [LARGE SCALE GENOMIC DNA]</scope>
    <source>
        <strain evidence="3 4">KJ1R5</strain>
    </source>
</reference>
<gene>
    <name evidence="3" type="ORF">AU378_11400</name>
</gene>
<evidence type="ECO:0000256" key="1">
    <source>
        <dbReference type="ARBA" id="ARBA00023125"/>
    </source>
</evidence>
<dbReference type="CDD" id="cd00093">
    <property type="entry name" value="HTH_XRE"/>
    <property type="match status" value="1"/>
</dbReference>
<dbReference type="PROSITE" id="PS50943">
    <property type="entry name" value="HTH_CROC1"/>
    <property type="match status" value="1"/>
</dbReference>
<dbReference type="PANTHER" id="PTHR46558">
    <property type="entry name" value="TRACRIPTIONAL REGULATORY PROTEIN-RELATED-RELATED"/>
    <property type="match status" value="1"/>
</dbReference>
<protein>
    <submittedName>
        <fullName evidence="3">XRE family transcriptional regulator</fullName>
    </submittedName>
</protein>
<comment type="caution">
    <text evidence="3">The sequence shown here is derived from an EMBL/GenBank/DDBJ whole genome shotgun (WGS) entry which is preliminary data.</text>
</comment>
<dbReference type="Gene3D" id="1.10.260.40">
    <property type="entry name" value="lambda repressor-like DNA-binding domains"/>
    <property type="match status" value="1"/>
</dbReference>
<accession>A0A135WDN3</accession>
<dbReference type="SMART" id="SM00530">
    <property type="entry name" value="HTH_XRE"/>
    <property type="match status" value="1"/>
</dbReference>
<dbReference type="Pfam" id="PF01381">
    <property type="entry name" value="HTH_3"/>
    <property type="match status" value="1"/>
</dbReference>
<dbReference type="InterPro" id="IPR010982">
    <property type="entry name" value="Lambda_DNA-bd_dom_sf"/>
</dbReference>
<keyword evidence="1" id="KW-0238">DNA-binding</keyword>
<organism evidence="3 4">
    <name type="scientific">Chryseobacterium kwangjuense</name>
    <dbReference type="NCBI Taxonomy" id="267125"/>
    <lineage>
        <taxon>Bacteria</taxon>
        <taxon>Pseudomonadati</taxon>
        <taxon>Bacteroidota</taxon>
        <taxon>Flavobacteriia</taxon>
        <taxon>Flavobacteriales</taxon>
        <taxon>Weeksellaceae</taxon>
        <taxon>Chryseobacterium group</taxon>
        <taxon>Chryseobacterium</taxon>
    </lineage>
</organism>
<dbReference type="EMBL" id="LPUR01000011">
    <property type="protein sequence ID" value="KXH83034.1"/>
    <property type="molecule type" value="Genomic_DNA"/>
</dbReference>
<dbReference type="SUPFAM" id="SSF47413">
    <property type="entry name" value="lambda repressor-like DNA-binding domains"/>
    <property type="match status" value="1"/>
</dbReference>
<evidence type="ECO:0000259" key="2">
    <source>
        <dbReference type="PROSITE" id="PS50943"/>
    </source>
</evidence>
<dbReference type="RefSeq" id="WP_062651209.1">
    <property type="nucleotide sequence ID" value="NZ_LPUR01000011.1"/>
</dbReference>
<dbReference type="PANTHER" id="PTHR46558:SF11">
    <property type="entry name" value="HTH-TYPE TRANSCRIPTIONAL REGULATOR XRE"/>
    <property type="match status" value="1"/>
</dbReference>
<dbReference type="InterPro" id="IPR001387">
    <property type="entry name" value="Cro/C1-type_HTH"/>
</dbReference>
<dbReference type="Proteomes" id="UP000070513">
    <property type="component" value="Unassembled WGS sequence"/>
</dbReference>
<evidence type="ECO:0000313" key="4">
    <source>
        <dbReference type="Proteomes" id="UP000070513"/>
    </source>
</evidence>
<dbReference type="GO" id="GO:0003677">
    <property type="term" value="F:DNA binding"/>
    <property type="evidence" value="ECO:0007669"/>
    <property type="project" value="UniProtKB-KW"/>
</dbReference>
<reference evidence="4" key="1">
    <citation type="submission" date="2015-12" db="EMBL/GenBank/DDBJ databases">
        <title>Genome sequence of a biocontrol rhizobacterium Chryseobacterium kwangjuense strain KJ1R5 isolated from pepper (Capsicum annuum L.).</title>
        <authorList>
            <person name="Jeong J.-J."/>
            <person name="Park H."/>
            <person name="Mannaa M."/>
            <person name="Sang M.K."/>
            <person name="Choi I.-G."/>
            <person name="Kim K.D."/>
        </authorList>
    </citation>
    <scope>NUCLEOTIDE SEQUENCE [LARGE SCALE GENOMIC DNA]</scope>
    <source>
        <strain evidence="4">KJ1R5</strain>
    </source>
</reference>
<name>A0A135WDN3_9FLAO</name>
<sequence>MTTLGTKLRKLRDDKKMSQSEIANMLGVSQSAYNKWEADQARPNTDNLVKIAELHETSIYELLDEKSIIQNNADKAIGNIQGNVTINHTVSEELIDTILKNQKDISKLIEMQSRLIENLLLKK</sequence>